<dbReference type="InterPro" id="IPR000157">
    <property type="entry name" value="TIR_dom"/>
</dbReference>
<dbReference type="SUPFAM" id="SSF52200">
    <property type="entry name" value="Toll/Interleukin receptor TIR domain"/>
    <property type="match status" value="1"/>
</dbReference>
<dbReference type="SMART" id="SM00255">
    <property type="entry name" value="TIR"/>
    <property type="match status" value="1"/>
</dbReference>
<keyword evidence="3" id="KW-1185">Reference proteome</keyword>
<dbReference type="InterPro" id="IPR035897">
    <property type="entry name" value="Toll_tir_struct_dom_sf"/>
</dbReference>
<sequence>MDTKQEIIIHQTAFEFLSYNEKDDALDILQNSSLKLVESSDVLFDGDRTLTGWHLYVKIPMDEIELVDELIKEDISKAYNNALGADCFLRDIQVEIKKVKNPLDYTFYEIENYFQIGSKYDYDVVLSFAGEDRIYVEKVANYLLYKKIKVFYDNFETVENWGKDLYTHFDEIYRKKAKYCVMFISKDYADKLWTNHERRSAQARSFEEREEYILPVRFDETEIPGITPTIGYINGNKISEEKLADLIVKKLLLGYLDIS</sequence>
<dbReference type="Proteomes" id="UP000825933">
    <property type="component" value="Unassembled WGS sequence"/>
</dbReference>
<accession>A0A8T5UR89</accession>
<name>A0A8T5UR89_9EURY</name>
<proteinExistence type="predicted"/>
<gene>
    <name evidence="2" type="ORF">K8N75_00245</name>
</gene>
<reference evidence="3" key="1">
    <citation type="journal article" date="2022" name="Microbiol. Resour. Announc.">
        <title>Draft Genome Sequence of a Methanogenic Archaeon from West Spitsbergen Permafrost.</title>
        <authorList>
            <person name="Trubitsyn V."/>
            <person name="Rivkina E."/>
            <person name="Shcherbakova V."/>
        </authorList>
    </citation>
    <scope>NUCLEOTIDE SEQUENCE [LARGE SCALE GENOMIC DNA]</scope>
    <source>
        <strain evidence="3">VT</strain>
    </source>
</reference>
<dbReference type="GO" id="GO:0007165">
    <property type="term" value="P:signal transduction"/>
    <property type="evidence" value="ECO:0007669"/>
    <property type="project" value="InterPro"/>
</dbReference>
<evidence type="ECO:0000313" key="2">
    <source>
        <dbReference type="EMBL" id="MBZ2164486.1"/>
    </source>
</evidence>
<protein>
    <submittedName>
        <fullName evidence="2">TIR domain-containing protein</fullName>
    </submittedName>
</protein>
<evidence type="ECO:0000259" key="1">
    <source>
        <dbReference type="SMART" id="SM00255"/>
    </source>
</evidence>
<dbReference type="AlphaFoldDB" id="A0A8T5UR89"/>
<comment type="caution">
    <text evidence="2">The sequence shown here is derived from an EMBL/GenBank/DDBJ whole genome shotgun (WGS) entry which is preliminary data.</text>
</comment>
<dbReference type="RefSeq" id="WP_223790167.1">
    <property type="nucleotide sequence ID" value="NZ_JAIOUQ010000001.1"/>
</dbReference>
<dbReference type="EMBL" id="JAIOUQ010000001">
    <property type="protein sequence ID" value="MBZ2164486.1"/>
    <property type="molecule type" value="Genomic_DNA"/>
</dbReference>
<dbReference type="Gene3D" id="3.40.50.10140">
    <property type="entry name" value="Toll/interleukin-1 receptor homology (TIR) domain"/>
    <property type="match status" value="1"/>
</dbReference>
<dbReference type="Pfam" id="PF13676">
    <property type="entry name" value="TIR_2"/>
    <property type="match status" value="1"/>
</dbReference>
<organism evidence="2 3">
    <name type="scientific">Methanobacterium spitsbergense</name>
    <dbReference type="NCBI Taxonomy" id="2874285"/>
    <lineage>
        <taxon>Archaea</taxon>
        <taxon>Methanobacteriati</taxon>
        <taxon>Methanobacteriota</taxon>
        <taxon>Methanomada group</taxon>
        <taxon>Methanobacteria</taxon>
        <taxon>Methanobacteriales</taxon>
        <taxon>Methanobacteriaceae</taxon>
        <taxon>Methanobacterium</taxon>
    </lineage>
</organism>
<feature type="domain" description="TIR" evidence="1">
    <location>
        <begin position="121"/>
        <end position="258"/>
    </location>
</feature>
<evidence type="ECO:0000313" key="3">
    <source>
        <dbReference type="Proteomes" id="UP000825933"/>
    </source>
</evidence>